<protein>
    <recommendedName>
        <fullName evidence="3">DUF2892 domain-containing protein</fullName>
    </recommendedName>
</protein>
<reference evidence="1 2" key="1">
    <citation type="submission" date="2023-03" db="EMBL/GenBank/DDBJ databases">
        <authorList>
            <person name="Shen W."/>
            <person name="Cai J."/>
        </authorList>
    </citation>
    <scope>NUCLEOTIDE SEQUENCE [LARGE SCALE GENOMIC DNA]</scope>
    <source>
        <strain evidence="1 2">D6-4</strain>
    </source>
</reference>
<dbReference type="EMBL" id="JARPYI010000006">
    <property type="protein sequence ID" value="MDT2600563.1"/>
    <property type="molecule type" value="Genomic_DNA"/>
</dbReference>
<name>A0ABU3F0A2_9ENTE</name>
<proteinExistence type="predicted"/>
<sequence>MFDHSAKYFEKVSEDMGVSIKIPRPSKKSIQASVKSNTVVGVGLVAGGVLLSSKAMITLGILSIAGATALHYQLKA</sequence>
<evidence type="ECO:0000313" key="1">
    <source>
        <dbReference type="EMBL" id="MDT2600563.1"/>
    </source>
</evidence>
<evidence type="ECO:0000313" key="2">
    <source>
        <dbReference type="Proteomes" id="UP001252875"/>
    </source>
</evidence>
<gene>
    <name evidence="1" type="ORF">P7D85_12315</name>
</gene>
<accession>A0ABU3F0A2</accession>
<evidence type="ECO:0008006" key="3">
    <source>
        <dbReference type="Google" id="ProtNLM"/>
    </source>
</evidence>
<dbReference type="RefSeq" id="WP_088933362.1">
    <property type="nucleotide sequence ID" value="NZ_JAFLVW010000016.1"/>
</dbReference>
<dbReference type="Proteomes" id="UP001252875">
    <property type="component" value="Unassembled WGS sequence"/>
</dbReference>
<comment type="caution">
    <text evidence="1">The sequence shown here is derived from an EMBL/GenBank/DDBJ whole genome shotgun (WGS) entry which is preliminary data.</text>
</comment>
<keyword evidence="2" id="KW-1185">Reference proteome</keyword>
<organism evidence="1 2">
    <name type="scientific">Enterococcus hulanensis</name>
    <dbReference type="NCBI Taxonomy" id="2559929"/>
    <lineage>
        <taxon>Bacteria</taxon>
        <taxon>Bacillati</taxon>
        <taxon>Bacillota</taxon>
        <taxon>Bacilli</taxon>
        <taxon>Lactobacillales</taxon>
        <taxon>Enterococcaceae</taxon>
        <taxon>Enterococcus</taxon>
    </lineage>
</organism>